<dbReference type="InterPro" id="IPR016195">
    <property type="entry name" value="Pol/histidinol_Pase-like"/>
</dbReference>
<evidence type="ECO:0000313" key="5">
    <source>
        <dbReference type="Proteomes" id="UP000095280"/>
    </source>
</evidence>
<dbReference type="GO" id="GO:0005634">
    <property type="term" value="C:nucleus"/>
    <property type="evidence" value="ECO:0007669"/>
    <property type="project" value="UniProtKB-SubCell"/>
</dbReference>
<organism evidence="5 6">
    <name type="scientific">Macrostomum lignano</name>
    <dbReference type="NCBI Taxonomy" id="282301"/>
    <lineage>
        <taxon>Eukaryota</taxon>
        <taxon>Metazoa</taxon>
        <taxon>Spiralia</taxon>
        <taxon>Lophotrochozoa</taxon>
        <taxon>Platyhelminthes</taxon>
        <taxon>Rhabditophora</taxon>
        <taxon>Macrostomorpha</taxon>
        <taxon>Macrostomida</taxon>
        <taxon>Macrostomidae</taxon>
        <taxon>Macrostomum</taxon>
    </lineage>
</organism>
<dbReference type="InterPro" id="IPR002738">
    <property type="entry name" value="RNase_P_p30"/>
</dbReference>
<dbReference type="WBParaSite" id="maker-uti_cns_0002232-snap-gene-0.10-mRNA-1">
    <property type="protein sequence ID" value="maker-uti_cns_0002232-snap-gene-0.10-mRNA-1"/>
    <property type="gene ID" value="maker-uti_cns_0002232-snap-gene-0.10"/>
</dbReference>
<keyword evidence="5" id="KW-1185">Reference proteome</keyword>
<sequence>LFQPQSNRYYDLNLLDRQEAMVARSQNLGYSHLAFASVHTNIKVPPPPPSPLPTAAGSSGSGSVWSRTGSRVCRLTLAFGPEVQETELKSYFRQHAKELEAYDLLAVLPKSQSALHACAETLPVDLIACDLGSPKLETFWSDFRDIRTAVRRGIKIEVSLQPMLHSQQSRILAATLLFELLTSARLSPDGLVLSSGALNQWDLRDPFGVCALAASLGVPPDKTRACLSANCESAVEHALVRRKTAHGALAIAQIAKLPGVSSVQLADSDSKRSSGRKRPAAEEAQVDDGMTDLTEQQDRLIDLLLPARPKKKKKSGAVVRI</sequence>
<dbReference type="SUPFAM" id="SSF89550">
    <property type="entry name" value="PHP domain-like"/>
    <property type="match status" value="1"/>
</dbReference>
<reference evidence="6 7" key="1">
    <citation type="submission" date="2016-11" db="UniProtKB">
        <authorList>
            <consortium name="WormBaseParasite"/>
        </authorList>
    </citation>
    <scope>IDENTIFICATION</scope>
</reference>
<protein>
    <submittedName>
        <fullName evidence="6 7">Ribonuclease P protein subunit p30</fullName>
    </submittedName>
</protein>
<feature type="region of interest" description="Disordered" evidence="4">
    <location>
        <begin position="265"/>
        <end position="292"/>
    </location>
</feature>
<name>A0A1I8G0Y9_9PLAT</name>
<evidence type="ECO:0000256" key="1">
    <source>
        <dbReference type="ARBA" id="ARBA00004123"/>
    </source>
</evidence>
<dbReference type="WBParaSite" id="maker-uti_cns_0000451-snap-gene-0.7-mRNA-1">
    <property type="protein sequence ID" value="maker-uti_cns_0000451-snap-gene-0.7-mRNA-1"/>
    <property type="gene ID" value="maker-uti_cns_0000451-snap-gene-0.7"/>
</dbReference>
<dbReference type="PANTHER" id="PTHR13031:SF0">
    <property type="entry name" value="RIBONUCLEASE P PROTEIN SUBUNIT P30"/>
    <property type="match status" value="1"/>
</dbReference>
<dbReference type="Gene3D" id="3.20.20.140">
    <property type="entry name" value="Metal-dependent hydrolases"/>
    <property type="match status" value="1"/>
</dbReference>
<accession>A0A1I8G0Y9</accession>
<keyword evidence="3" id="KW-0819">tRNA processing</keyword>
<dbReference type="PANTHER" id="PTHR13031">
    <property type="entry name" value="RIBONUCLEASE P SUBUNIT P30"/>
    <property type="match status" value="1"/>
</dbReference>
<dbReference type="AlphaFoldDB" id="A0A1I8G0Y9"/>
<dbReference type="GO" id="GO:0003723">
    <property type="term" value="F:RNA binding"/>
    <property type="evidence" value="ECO:0007669"/>
    <property type="project" value="TreeGrafter"/>
</dbReference>
<evidence type="ECO:0000256" key="4">
    <source>
        <dbReference type="SAM" id="MobiDB-lite"/>
    </source>
</evidence>
<dbReference type="GO" id="GO:0008033">
    <property type="term" value="P:tRNA processing"/>
    <property type="evidence" value="ECO:0007669"/>
    <property type="project" value="UniProtKB-KW"/>
</dbReference>
<evidence type="ECO:0000313" key="6">
    <source>
        <dbReference type="WBParaSite" id="maker-uti_cns_0000451-snap-gene-0.7-mRNA-1"/>
    </source>
</evidence>
<dbReference type="Proteomes" id="UP000095280">
    <property type="component" value="Unplaced"/>
</dbReference>
<dbReference type="Pfam" id="PF01876">
    <property type="entry name" value="RNase_P_p30"/>
    <property type="match status" value="1"/>
</dbReference>
<proteinExistence type="inferred from homology"/>
<comment type="similarity">
    <text evidence="2">Belongs to the eukaryotic/archaeal RNase P protein component 3 family.</text>
</comment>
<comment type="subcellular location">
    <subcellularLocation>
        <location evidence="1">Nucleus</location>
    </subcellularLocation>
</comment>
<evidence type="ECO:0000256" key="2">
    <source>
        <dbReference type="ARBA" id="ARBA00007331"/>
    </source>
</evidence>
<evidence type="ECO:0000313" key="7">
    <source>
        <dbReference type="WBParaSite" id="maker-uti_cns_0002232-snap-gene-0.10-mRNA-1"/>
    </source>
</evidence>
<evidence type="ECO:0000256" key="3">
    <source>
        <dbReference type="ARBA" id="ARBA00022694"/>
    </source>
</evidence>